<accession>A0A7S1G046</accession>
<gene>
    <name evidence="1" type="ORF">CHYS00102_LOCUS25922</name>
</gene>
<dbReference type="EMBL" id="HBFR01035560">
    <property type="protein sequence ID" value="CAD8898706.1"/>
    <property type="molecule type" value="Transcribed_RNA"/>
</dbReference>
<proteinExistence type="predicted"/>
<organism evidence="1">
    <name type="scientific">Corethron hystrix</name>
    <dbReference type="NCBI Taxonomy" id="216773"/>
    <lineage>
        <taxon>Eukaryota</taxon>
        <taxon>Sar</taxon>
        <taxon>Stramenopiles</taxon>
        <taxon>Ochrophyta</taxon>
        <taxon>Bacillariophyta</taxon>
        <taxon>Coscinodiscophyceae</taxon>
        <taxon>Corethrophycidae</taxon>
        <taxon>Corethrales</taxon>
        <taxon>Corethraceae</taxon>
        <taxon>Corethron</taxon>
    </lineage>
</organism>
<sequence length="174" mass="20168">MKVCDSDSNLNFFLLVTEYISTCPISKMVVLGNRIECSTVSSTYMDSFNDHEVSSLWEHVIVPGKKLRRTNSVPYKMLTSTSSKQKEKRRNISKQFHLTGSPATLRRDNLTLGRRVFSKESMKTTMDPAQNFPPIIKFRRIQNVVNKVRKRNLLKSDRSLDILSIPFQKMEDDY</sequence>
<protein>
    <submittedName>
        <fullName evidence="1">Uncharacterized protein</fullName>
    </submittedName>
</protein>
<evidence type="ECO:0000313" key="1">
    <source>
        <dbReference type="EMBL" id="CAD8898706.1"/>
    </source>
</evidence>
<name>A0A7S1G046_9STRA</name>
<dbReference type="AlphaFoldDB" id="A0A7S1G046"/>
<reference evidence="1" key="1">
    <citation type="submission" date="2021-01" db="EMBL/GenBank/DDBJ databases">
        <authorList>
            <person name="Corre E."/>
            <person name="Pelletier E."/>
            <person name="Niang G."/>
            <person name="Scheremetjew M."/>
            <person name="Finn R."/>
            <person name="Kale V."/>
            <person name="Holt S."/>
            <person name="Cochrane G."/>
            <person name="Meng A."/>
            <person name="Brown T."/>
            <person name="Cohen L."/>
        </authorList>
    </citation>
    <scope>NUCLEOTIDE SEQUENCE</scope>
    <source>
        <strain evidence="1">308</strain>
    </source>
</reference>